<evidence type="ECO:0000313" key="1">
    <source>
        <dbReference type="EMBL" id="WPL18816.1"/>
    </source>
</evidence>
<organism evidence="1 2">
    <name type="scientific">Thiorhodovibrio winogradskyi</name>
    <dbReference type="NCBI Taxonomy" id="77007"/>
    <lineage>
        <taxon>Bacteria</taxon>
        <taxon>Pseudomonadati</taxon>
        <taxon>Pseudomonadota</taxon>
        <taxon>Gammaproteobacteria</taxon>
        <taxon>Chromatiales</taxon>
        <taxon>Chromatiaceae</taxon>
        <taxon>Thiorhodovibrio</taxon>
    </lineage>
</organism>
<accession>A0ABZ0SCS3</accession>
<sequence length="606" mass="67211">MTLKEVLNSCTVNELKLLRIHLPNAAGLYRKGDMVEAINRHLLSDGLATTVERLEDLERLAVAEAVHNWQGRFDGVGFKAKYGRLPGHFTRSRHTYVRPRSEPEPKAAPSALQILFFGRHIPPDLATRLAALIPPPAPLIIDTLDDDQLPKTIDRGAKNDHVRLRRAETEPRVRLELPAVLRLVAAGKVAVGAKTGLPSAATIGRIEALLLEGDWYSAEDDEEGPRYAGGSIRPIRPFAWPLLLQAGGLAKIDGGKLALTPRGKKALSQPLHEVVEQLFERWQTKGTPDELRRVDLIKGQTAKGVKLSPPAERREVIADALHAGCPLGRWVAVDDLFRLMKVEHHRFEVAGNPWKLYFCDANYGSLGYDGGDAFEILEARYTLVYLFEYLATLGLIDIAYTLPYEARGGYHGLWGTDEFSFLSRYDGLTYLRLNDLGAYCLGLTKEYNPRLPERSALLSVASDLSLHLLRPPEPDERLALEQIAREDKAKHWHLDADAILNQNVNAEERERIRAFLLGALEGEPPPELTDWFASLDERATALIDAGAARLIQCRNAALANLLGSDPATAAQCHRAGERLICVPEKKLAAFRKGLAKLNLVLPELKP</sequence>
<gene>
    <name evidence="1" type="ORF">Thiowin_03907</name>
</gene>
<dbReference type="Proteomes" id="UP001432180">
    <property type="component" value="Chromosome"/>
</dbReference>
<protein>
    <recommendedName>
        <fullName evidence="3">Helicase XPB/Ssl2 N-terminal domain-containing protein</fullName>
    </recommendedName>
</protein>
<proteinExistence type="predicted"/>
<evidence type="ECO:0000313" key="2">
    <source>
        <dbReference type="Proteomes" id="UP001432180"/>
    </source>
</evidence>
<dbReference type="EMBL" id="CP121472">
    <property type="protein sequence ID" value="WPL18816.1"/>
    <property type="molecule type" value="Genomic_DNA"/>
</dbReference>
<evidence type="ECO:0008006" key="3">
    <source>
        <dbReference type="Google" id="ProtNLM"/>
    </source>
</evidence>
<dbReference type="RefSeq" id="WP_328984556.1">
    <property type="nucleotide sequence ID" value="NZ_CP121472.1"/>
</dbReference>
<keyword evidence="2" id="KW-1185">Reference proteome</keyword>
<reference evidence="1 2" key="1">
    <citation type="journal article" date="2023" name="Microorganisms">
        <title>Thiorhodovibrio frisius and Trv. litoralis spp. nov., Two Novel Members from a Clade of Fastidious Purple Sulfur Bacteria That Exhibit Unique Red-Shifted Light-Harvesting Capabilities.</title>
        <authorList>
            <person name="Methner A."/>
            <person name="Kuzyk S.B."/>
            <person name="Petersen J."/>
            <person name="Bauer S."/>
            <person name="Brinkmann H."/>
            <person name="Sichau K."/>
            <person name="Wanner G."/>
            <person name="Wolf J."/>
            <person name="Neumann-Schaal M."/>
            <person name="Henke P."/>
            <person name="Tank M."/>
            <person name="Sproer C."/>
            <person name="Bunk B."/>
            <person name="Overmann J."/>
        </authorList>
    </citation>
    <scope>NUCLEOTIDE SEQUENCE [LARGE SCALE GENOMIC DNA]</scope>
    <source>
        <strain evidence="1 2">DSM 6702</strain>
    </source>
</reference>
<name>A0ABZ0SCS3_9GAMM</name>